<sequence>MKVITDKLLSYSAYSHEVEVPLEQIDIADWLFNLPEAEYQRCCAPDHVSCGATFTDDGRRMSINVEKIGTGLVIQHYVAEAATPTYCRMNSISDVFTPTGARTQVNVIWELIAEAAGEGRIRYTNRVTCHPTDAFMDFIAVNGQSFEEAAAARQAAGGDHNHRETPLFAESIARKARARAAQLPEVLTEA</sequence>
<protein>
    <recommendedName>
        <fullName evidence="3">SRPBCC family protein</fullName>
    </recommendedName>
</protein>
<comment type="caution">
    <text evidence="1">The sequence shown here is derived from an EMBL/GenBank/DDBJ whole genome shotgun (WGS) entry which is preliminary data.</text>
</comment>
<name>A0A6L7G7L0_9RHOB</name>
<dbReference type="Proteomes" id="UP000477911">
    <property type="component" value="Unassembled WGS sequence"/>
</dbReference>
<proteinExistence type="predicted"/>
<dbReference type="EMBL" id="WUMU01000019">
    <property type="protein sequence ID" value="MXN19538.1"/>
    <property type="molecule type" value="Genomic_DNA"/>
</dbReference>
<gene>
    <name evidence="1" type="ORF">GR170_17030</name>
</gene>
<evidence type="ECO:0008006" key="3">
    <source>
        <dbReference type="Google" id="ProtNLM"/>
    </source>
</evidence>
<evidence type="ECO:0000313" key="2">
    <source>
        <dbReference type="Proteomes" id="UP000477911"/>
    </source>
</evidence>
<keyword evidence="2" id="KW-1185">Reference proteome</keyword>
<dbReference type="RefSeq" id="WP_160895665.1">
    <property type="nucleotide sequence ID" value="NZ_WUMU01000019.1"/>
</dbReference>
<dbReference type="AlphaFoldDB" id="A0A6L7G7L0"/>
<evidence type="ECO:0000313" key="1">
    <source>
        <dbReference type="EMBL" id="MXN19538.1"/>
    </source>
</evidence>
<accession>A0A6L7G7L0</accession>
<reference evidence="1 2" key="1">
    <citation type="submission" date="2019-12" db="EMBL/GenBank/DDBJ databases">
        <authorList>
            <person name="Li M."/>
        </authorList>
    </citation>
    <scope>NUCLEOTIDE SEQUENCE [LARGE SCALE GENOMIC DNA]</scope>
    <source>
        <strain evidence="1 2">GBMRC 2024</strain>
    </source>
</reference>
<organism evidence="1 2">
    <name type="scientific">Pseudooceanicola albus</name>
    <dbReference type="NCBI Taxonomy" id="2692189"/>
    <lineage>
        <taxon>Bacteria</taxon>
        <taxon>Pseudomonadati</taxon>
        <taxon>Pseudomonadota</taxon>
        <taxon>Alphaproteobacteria</taxon>
        <taxon>Rhodobacterales</taxon>
        <taxon>Paracoccaceae</taxon>
        <taxon>Pseudooceanicola</taxon>
    </lineage>
</organism>